<keyword evidence="10" id="KW-1185">Reference proteome</keyword>
<dbReference type="GO" id="GO:0051301">
    <property type="term" value="P:cell division"/>
    <property type="evidence" value="ECO:0007669"/>
    <property type="project" value="UniProtKB-KW"/>
</dbReference>
<dbReference type="Gene3D" id="3.40.1550.20">
    <property type="entry name" value="Transcriptional regulator MraZ domain"/>
    <property type="match status" value="1"/>
</dbReference>
<dbReference type="PROSITE" id="PS51740">
    <property type="entry name" value="SPOVT_ABRB"/>
    <property type="match status" value="2"/>
</dbReference>
<keyword evidence="4 7" id="KW-0805">Transcription regulation</keyword>
<dbReference type="InterPro" id="IPR003444">
    <property type="entry name" value="MraZ"/>
</dbReference>
<keyword evidence="9" id="KW-0131">Cell cycle</keyword>
<dbReference type="EMBL" id="NRRY01000001">
    <property type="protein sequence ID" value="MBK1616988.1"/>
    <property type="molecule type" value="Genomic_DNA"/>
</dbReference>
<evidence type="ECO:0000256" key="4">
    <source>
        <dbReference type="ARBA" id="ARBA00023015"/>
    </source>
</evidence>
<evidence type="ECO:0000256" key="6">
    <source>
        <dbReference type="ARBA" id="ARBA00023163"/>
    </source>
</evidence>
<evidence type="ECO:0000256" key="5">
    <source>
        <dbReference type="ARBA" id="ARBA00023125"/>
    </source>
</evidence>
<dbReference type="InterPro" id="IPR037914">
    <property type="entry name" value="SpoVT-AbrB_sf"/>
</dbReference>
<keyword evidence="2 7" id="KW-0963">Cytoplasm</keyword>
<dbReference type="InterPro" id="IPR035642">
    <property type="entry name" value="MraZ_N"/>
</dbReference>
<dbReference type="InterPro" id="IPR020603">
    <property type="entry name" value="MraZ_dom"/>
</dbReference>
<evidence type="ECO:0000256" key="3">
    <source>
        <dbReference type="ARBA" id="ARBA00022737"/>
    </source>
</evidence>
<dbReference type="InterPro" id="IPR035644">
    <property type="entry name" value="MraZ_C"/>
</dbReference>
<dbReference type="GO" id="GO:2000143">
    <property type="term" value="P:negative regulation of DNA-templated transcription initiation"/>
    <property type="evidence" value="ECO:0007669"/>
    <property type="project" value="TreeGrafter"/>
</dbReference>
<sequence length="150" mass="16864">MFRGTQFLNLDAKGRLAIPSRQRERLAQLCDSHLVITAHPQRCLLIYPEPGFAELERKLNAMPAHLEETTALQRLLIGYANDVDMDAQGRVLLTPAQREFAALEKRVALVGMVNRFELWDESAWQATIKGAENVDLSRLAANPETASFSF</sequence>
<dbReference type="AlphaFoldDB" id="A0A9X0W4T4"/>
<keyword evidence="3" id="KW-0677">Repeat</keyword>
<dbReference type="GO" id="GO:0005737">
    <property type="term" value="C:cytoplasm"/>
    <property type="evidence" value="ECO:0007669"/>
    <property type="project" value="UniProtKB-UniRule"/>
</dbReference>
<keyword evidence="9" id="KW-0132">Cell division</keyword>
<feature type="domain" description="SpoVT-AbrB" evidence="8">
    <location>
        <begin position="80"/>
        <end position="123"/>
    </location>
</feature>
<dbReference type="HAMAP" id="MF_01008">
    <property type="entry name" value="MraZ"/>
    <property type="match status" value="1"/>
</dbReference>
<keyword evidence="5 7" id="KW-0238">DNA-binding</keyword>
<evidence type="ECO:0000313" key="9">
    <source>
        <dbReference type="EMBL" id="MBK1616988.1"/>
    </source>
</evidence>
<dbReference type="InterPro" id="IPR007159">
    <property type="entry name" value="SpoVT-AbrB_dom"/>
</dbReference>
<comment type="subcellular location">
    <subcellularLocation>
        <location evidence="7">Cytoplasm</location>
        <location evidence="7">Nucleoid</location>
    </subcellularLocation>
</comment>
<evidence type="ECO:0000256" key="2">
    <source>
        <dbReference type="ARBA" id="ARBA00022490"/>
    </source>
</evidence>
<dbReference type="SUPFAM" id="SSF89447">
    <property type="entry name" value="AbrB/MazE/MraZ-like"/>
    <property type="match status" value="1"/>
</dbReference>
<evidence type="ECO:0000313" key="10">
    <source>
        <dbReference type="Proteomes" id="UP001138768"/>
    </source>
</evidence>
<dbReference type="GO" id="GO:0003700">
    <property type="term" value="F:DNA-binding transcription factor activity"/>
    <property type="evidence" value="ECO:0007669"/>
    <property type="project" value="UniProtKB-UniRule"/>
</dbReference>
<name>A0A9X0W4T4_9GAMM</name>
<organism evidence="9 10">
    <name type="scientific">Lamprobacter modestohalophilus</name>
    <dbReference type="NCBI Taxonomy" id="1064514"/>
    <lineage>
        <taxon>Bacteria</taxon>
        <taxon>Pseudomonadati</taxon>
        <taxon>Pseudomonadota</taxon>
        <taxon>Gammaproteobacteria</taxon>
        <taxon>Chromatiales</taxon>
        <taxon>Chromatiaceae</taxon>
        <taxon>Lamprobacter</taxon>
    </lineage>
</organism>
<evidence type="ECO:0000256" key="7">
    <source>
        <dbReference type="HAMAP-Rule" id="MF_01008"/>
    </source>
</evidence>
<evidence type="ECO:0000256" key="1">
    <source>
        <dbReference type="ARBA" id="ARBA00013860"/>
    </source>
</evidence>
<comment type="subunit">
    <text evidence="7">Forms oligomers.</text>
</comment>
<dbReference type="PANTHER" id="PTHR34701">
    <property type="entry name" value="TRANSCRIPTIONAL REGULATOR MRAZ"/>
    <property type="match status" value="1"/>
</dbReference>
<dbReference type="CDD" id="cd16321">
    <property type="entry name" value="MraZ_C"/>
    <property type="match status" value="1"/>
</dbReference>
<dbReference type="GO" id="GO:0009295">
    <property type="term" value="C:nucleoid"/>
    <property type="evidence" value="ECO:0007669"/>
    <property type="project" value="UniProtKB-SubCell"/>
</dbReference>
<dbReference type="GO" id="GO:0000976">
    <property type="term" value="F:transcription cis-regulatory region binding"/>
    <property type="evidence" value="ECO:0007669"/>
    <property type="project" value="TreeGrafter"/>
</dbReference>
<feature type="domain" description="SpoVT-AbrB" evidence="8">
    <location>
        <begin position="5"/>
        <end position="51"/>
    </location>
</feature>
<evidence type="ECO:0000259" key="8">
    <source>
        <dbReference type="PROSITE" id="PS51740"/>
    </source>
</evidence>
<proteinExistence type="inferred from homology"/>
<gene>
    <name evidence="7" type="primary">mraZ</name>
    <name evidence="9" type="ORF">CKO42_00690</name>
</gene>
<protein>
    <recommendedName>
        <fullName evidence="1 7">Transcriptional regulator MraZ</fullName>
    </recommendedName>
</protein>
<comment type="similarity">
    <text evidence="7">Belongs to the MraZ family.</text>
</comment>
<dbReference type="Pfam" id="PF02381">
    <property type="entry name" value="MraZ"/>
    <property type="match status" value="2"/>
</dbReference>
<dbReference type="CDD" id="cd16320">
    <property type="entry name" value="MraZ_N"/>
    <property type="match status" value="1"/>
</dbReference>
<keyword evidence="6 7" id="KW-0804">Transcription</keyword>
<dbReference type="NCBIfam" id="TIGR00242">
    <property type="entry name" value="division/cell wall cluster transcriptional repressor MraZ"/>
    <property type="match status" value="1"/>
</dbReference>
<reference evidence="9 10" key="1">
    <citation type="journal article" date="2020" name="Microorganisms">
        <title>Osmotic Adaptation and Compatible Solute Biosynthesis of Phototrophic Bacteria as Revealed from Genome Analyses.</title>
        <authorList>
            <person name="Imhoff J.F."/>
            <person name="Rahn T."/>
            <person name="Kunzel S."/>
            <person name="Keller A."/>
            <person name="Neulinger S.C."/>
        </authorList>
    </citation>
    <scope>NUCLEOTIDE SEQUENCE [LARGE SCALE GENOMIC DNA]</scope>
    <source>
        <strain evidence="9 10">DSM 25653</strain>
    </source>
</reference>
<dbReference type="Proteomes" id="UP001138768">
    <property type="component" value="Unassembled WGS sequence"/>
</dbReference>
<comment type="caution">
    <text evidence="9">The sequence shown here is derived from an EMBL/GenBank/DDBJ whole genome shotgun (WGS) entry which is preliminary data.</text>
</comment>
<dbReference type="InterPro" id="IPR038619">
    <property type="entry name" value="MraZ_sf"/>
</dbReference>
<dbReference type="PANTHER" id="PTHR34701:SF1">
    <property type="entry name" value="TRANSCRIPTIONAL REGULATOR MRAZ"/>
    <property type="match status" value="1"/>
</dbReference>
<accession>A0A9X0W4T4</accession>
<dbReference type="RefSeq" id="WP_200236643.1">
    <property type="nucleotide sequence ID" value="NZ_NRRY01000001.1"/>
</dbReference>